<feature type="compositionally biased region" description="Polar residues" evidence="7">
    <location>
        <begin position="255"/>
        <end position="279"/>
    </location>
</feature>
<feature type="compositionally biased region" description="Basic and acidic residues" evidence="7">
    <location>
        <begin position="183"/>
        <end position="192"/>
    </location>
</feature>
<proteinExistence type="inferred from homology"/>
<dbReference type="HOGENOM" id="CLU_978221_0_0_1"/>
<reference evidence="8 9" key="2">
    <citation type="journal article" date="2008" name="Nature">
        <title>The Phaeodactylum genome reveals the evolutionary history of diatom genomes.</title>
        <authorList>
            <person name="Bowler C."/>
            <person name="Allen A.E."/>
            <person name="Badger J.H."/>
            <person name="Grimwood J."/>
            <person name="Jabbari K."/>
            <person name="Kuo A."/>
            <person name="Maheswari U."/>
            <person name="Martens C."/>
            <person name="Maumus F."/>
            <person name="Otillar R.P."/>
            <person name="Rayko E."/>
            <person name="Salamov A."/>
            <person name="Vandepoele K."/>
            <person name="Beszteri B."/>
            <person name="Gruber A."/>
            <person name="Heijde M."/>
            <person name="Katinka M."/>
            <person name="Mock T."/>
            <person name="Valentin K."/>
            <person name="Verret F."/>
            <person name="Berges J.A."/>
            <person name="Brownlee C."/>
            <person name="Cadoret J.P."/>
            <person name="Chiovitti A."/>
            <person name="Choi C.J."/>
            <person name="Coesel S."/>
            <person name="De Martino A."/>
            <person name="Detter J.C."/>
            <person name="Durkin C."/>
            <person name="Falciatore A."/>
            <person name="Fournet J."/>
            <person name="Haruta M."/>
            <person name="Huysman M.J."/>
            <person name="Jenkins B.D."/>
            <person name="Jiroutova K."/>
            <person name="Jorgensen R.E."/>
            <person name="Joubert Y."/>
            <person name="Kaplan A."/>
            <person name="Kroger N."/>
            <person name="Kroth P.G."/>
            <person name="La Roche J."/>
            <person name="Lindquist E."/>
            <person name="Lommer M."/>
            <person name="Martin-Jezequel V."/>
            <person name="Lopez P.J."/>
            <person name="Lucas S."/>
            <person name="Mangogna M."/>
            <person name="McGinnis K."/>
            <person name="Medlin L.K."/>
            <person name="Montsant A."/>
            <person name="Oudot-Le Secq M.P."/>
            <person name="Napoli C."/>
            <person name="Obornik M."/>
            <person name="Parker M.S."/>
            <person name="Petit J.L."/>
            <person name="Porcel B.M."/>
            <person name="Poulsen N."/>
            <person name="Robison M."/>
            <person name="Rychlewski L."/>
            <person name="Rynearson T.A."/>
            <person name="Schmutz J."/>
            <person name="Shapiro H."/>
            <person name="Siaut M."/>
            <person name="Stanley M."/>
            <person name="Sussman M.R."/>
            <person name="Taylor A.R."/>
            <person name="Vardi A."/>
            <person name="von Dassow P."/>
            <person name="Vyverman W."/>
            <person name="Willis A."/>
            <person name="Wyrwicz L.S."/>
            <person name="Rokhsar D.S."/>
            <person name="Weissenbach J."/>
            <person name="Armbrust E.V."/>
            <person name="Green B.R."/>
            <person name="Van de Peer Y."/>
            <person name="Grigoriev I.V."/>
        </authorList>
    </citation>
    <scope>NUCLEOTIDE SEQUENCE [LARGE SCALE GENOMIC DNA]</scope>
    <source>
        <strain evidence="8 9">CCMP1335</strain>
    </source>
</reference>
<keyword evidence="6" id="KW-0966">Cell projection</keyword>
<evidence type="ECO:0000256" key="4">
    <source>
        <dbReference type="ARBA" id="ARBA00023054"/>
    </source>
</evidence>
<sequence>MSCQQSRLLDDAKRVQSLAAKISEIGTTLQGLLKNEAEDSIERRRAIDFLNSATLSGTSNSEKQHIEATLTRLLASTNDEVEQLDQQCKMLLSSVKGMREKIRKKTIDLERNVARLESLESVRPAFMDEYEQLEEELQVEYERYMVRFRNVDYLKGELRSFSNAAKEKKEEKERAAKRMQKKHRDEELRILEGCDDTITGYHSVKKNSRPEDSKPSSTVPSKQLGRNDDGGTLNISVDEISGIETSSSSTITTPRDASSTSAGKSFVTGSSDTTGSLLNDSDDDF</sequence>
<accession>B8C1X8</accession>
<dbReference type="InParanoid" id="B8C1X8"/>
<evidence type="ECO:0000313" key="9">
    <source>
        <dbReference type="Proteomes" id="UP000001449"/>
    </source>
</evidence>
<evidence type="ECO:0000256" key="7">
    <source>
        <dbReference type="SAM" id="MobiDB-lite"/>
    </source>
</evidence>
<dbReference type="GO" id="GO:0005929">
    <property type="term" value="C:cilium"/>
    <property type="evidence" value="ECO:0007669"/>
    <property type="project" value="UniProtKB-SubCell"/>
</dbReference>
<reference evidence="8 9" key="1">
    <citation type="journal article" date="2004" name="Science">
        <title>The genome of the diatom Thalassiosira pseudonana: ecology, evolution, and metabolism.</title>
        <authorList>
            <person name="Armbrust E.V."/>
            <person name="Berges J.A."/>
            <person name="Bowler C."/>
            <person name="Green B.R."/>
            <person name="Martinez D."/>
            <person name="Putnam N.H."/>
            <person name="Zhou S."/>
            <person name="Allen A.E."/>
            <person name="Apt K.E."/>
            <person name="Bechner M."/>
            <person name="Brzezinski M.A."/>
            <person name="Chaal B.K."/>
            <person name="Chiovitti A."/>
            <person name="Davis A.K."/>
            <person name="Demarest M.S."/>
            <person name="Detter J.C."/>
            <person name="Glavina T."/>
            <person name="Goodstein D."/>
            <person name="Hadi M.Z."/>
            <person name="Hellsten U."/>
            <person name="Hildebrand M."/>
            <person name="Jenkins B.D."/>
            <person name="Jurka J."/>
            <person name="Kapitonov V.V."/>
            <person name="Kroger N."/>
            <person name="Lau W.W."/>
            <person name="Lane T.W."/>
            <person name="Larimer F.W."/>
            <person name="Lippmeier J.C."/>
            <person name="Lucas S."/>
            <person name="Medina M."/>
            <person name="Montsant A."/>
            <person name="Obornik M."/>
            <person name="Parker M.S."/>
            <person name="Palenik B."/>
            <person name="Pazour G.J."/>
            <person name="Richardson P.M."/>
            <person name="Rynearson T.A."/>
            <person name="Saito M.A."/>
            <person name="Schwartz D.C."/>
            <person name="Thamatrakoln K."/>
            <person name="Valentin K."/>
            <person name="Vardi A."/>
            <person name="Wilkerson F.P."/>
            <person name="Rokhsar D.S."/>
        </authorList>
    </citation>
    <scope>NUCLEOTIDE SEQUENCE [LARGE SCALE GENOMIC DNA]</scope>
    <source>
        <strain evidence="8 9">CCMP1335</strain>
    </source>
</reference>
<dbReference type="PANTHER" id="PTHR21547:SF0">
    <property type="entry name" value="CLUSTERIN-ASSOCIATED PROTEIN 1"/>
    <property type="match status" value="1"/>
</dbReference>
<evidence type="ECO:0008006" key="10">
    <source>
        <dbReference type="Google" id="ProtNLM"/>
    </source>
</evidence>
<keyword evidence="3" id="KW-0970">Cilium biogenesis/degradation</keyword>
<dbReference type="PaxDb" id="35128-Thaps5089"/>
<dbReference type="PANTHER" id="PTHR21547">
    <property type="entry name" value="CLUSTERIN ASSOCIATED PROTEIN 1"/>
    <property type="match status" value="1"/>
</dbReference>
<comment type="subcellular location">
    <subcellularLocation>
        <location evidence="1">Cell projection</location>
        <location evidence="1">Cilium</location>
    </subcellularLocation>
</comment>
<dbReference type="Proteomes" id="UP000001449">
    <property type="component" value="Chromosome 5"/>
</dbReference>
<dbReference type="STRING" id="35128.B8C1X8"/>
<evidence type="ECO:0000256" key="5">
    <source>
        <dbReference type="ARBA" id="ARBA00023069"/>
    </source>
</evidence>
<gene>
    <name evidence="8" type="ORF">THAPSDRAFT_5089</name>
</gene>
<dbReference type="InterPro" id="IPR019366">
    <property type="entry name" value="Clusterin-associated_protein-1"/>
</dbReference>
<dbReference type="Pfam" id="PF10234">
    <property type="entry name" value="Cluap1"/>
    <property type="match status" value="1"/>
</dbReference>
<evidence type="ECO:0000256" key="1">
    <source>
        <dbReference type="ARBA" id="ARBA00004138"/>
    </source>
</evidence>
<feature type="compositionally biased region" description="Low complexity" evidence="7">
    <location>
        <begin position="239"/>
        <end position="253"/>
    </location>
</feature>
<keyword evidence="5" id="KW-0969">Cilium</keyword>
<dbReference type="GO" id="GO:0030030">
    <property type="term" value="P:cell projection organization"/>
    <property type="evidence" value="ECO:0007669"/>
    <property type="project" value="UniProtKB-KW"/>
</dbReference>
<keyword evidence="9" id="KW-1185">Reference proteome</keyword>
<protein>
    <recommendedName>
        <fullName evidence="10">Clusterin-associated protein 1</fullName>
    </recommendedName>
</protein>
<dbReference type="GeneID" id="7449664"/>
<dbReference type="RefSeq" id="XP_002290543.1">
    <property type="nucleotide sequence ID" value="XM_002290507.1"/>
</dbReference>
<comment type="similarity">
    <text evidence="2">Belongs to the CLUAP1 family.</text>
</comment>
<organism evidence="8 9">
    <name type="scientific">Thalassiosira pseudonana</name>
    <name type="common">Marine diatom</name>
    <name type="synonym">Cyclotella nana</name>
    <dbReference type="NCBI Taxonomy" id="35128"/>
    <lineage>
        <taxon>Eukaryota</taxon>
        <taxon>Sar</taxon>
        <taxon>Stramenopiles</taxon>
        <taxon>Ochrophyta</taxon>
        <taxon>Bacillariophyta</taxon>
        <taxon>Coscinodiscophyceae</taxon>
        <taxon>Thalassiosirophycidae</taxon>
        <taxon>Thalassiosirales</taxon>
        <taxon>Thalassiosiraceae</taxon>
        <taxon>Thalassiosira</taxon>
    </lineage>
</organism>
<dbReference type="KEGG" id="tps:THAPSDRAFT_5089"/>
<evidence type="ECO:0000256" key="2">
    <source>
        <dbReference type="ARBA" id="ARBA00008340"/>
    </source>
</evidence>
<evidence type="ECO:0000256" key="3">
    <source>
        <dbReference type="ARBA" id="ARBA00022794"/>
    </source>
</evidence>
<dbReference type="eggNOG" id="KOG3647">
    <property type="taxonomic scope" value="Eukaryota"/>
</dbReference>
<keyword evidence="4" id="KW-0175">Coiled coil</keyword>
<dbReference type="AlphaFoldDB" id="B8C1X8"/>
<name>B8C1X8_THAPS</name>
<evidence type="ECO:0000313" key="8">
    <source>
        <dbReference type="EMBL" id="EED92295.1"/>
    </source>
</evidence>
<evidence type="ECO:0000256" key="6">
    <source>
        <dbReference type="ARBA" id="ARBA00023273"/>
    </source>
</evidence>
<feature type="region of interest" description="Disordered" evidence="7">
    <location>
        <begin position="169"/>
        <end position="285"/>
    </location>
</feature>
<dbReference type="EMBL" id="CM000642">
    <property type="protein sequence ID" value="EED92295.1"/>
    <property type="molecule type" value="Genomic_DNA"/>
</dbReference>